<evidence type="ECO:0000313" key="2">
    <source>
        <dbReference type="Proteomes" id="UP001501035"/>
    </source>
</evidence>
<proteinExistence type="predicted"/>
<organism evidence="1 2">
    <name type="scientific">Gordonia defluvii</name>
    <dbReference type="NCBI Taxonomy" id="283718"/>
    <lineage>
        <taxon>Bacteria</taxon>
        <taxon>Bacillati</taxon>
        <taxon>Actinomycetota</taxon>
        <taxon>Actinomycetes</taxon>
        <taxon>Mycobacteriales</taxon>
        <taxon>Gordoniaceae</taxon>
        <taxon>Gordonia</taxon>
    </lineage>
</organism>
<sequence length="371" mass="40823">MITPADEFPIHQAPLPIAWPASSDRNFYDRSYLCAHDRTGDVFVIMGVGYYPVLGVKDAFVLVRRGEVQTAVRLSDAMDGDRLHQHVGTLAIEVAEPLKSLRVTLDETEGIALDLTWTGLFDVVQEQRHLMRQGTRVTLDAQRFAQVGSWSGRIIVDGETISVDPATWIGTRDRSWGIRPIGEAEPPGRPADPPFEGMWWLYMPMAFDDFGMVLIIQESPSGFRTLNDCTRVWRDGRVEQLGWPRVRIHYRPGTRLPTGATIEATAADGSPVTIEVDAHLGTALHVGGGYGGDPDWGHGQWKGAGFVERVTYDVTDPAVAGRIPFGVIDHVGHAVCREADGTQQEGWGMFEHASFGRHDPSGFADWGAVAP</sequence>
<dbReference type="Proteomes" id="UP001501035">
    <property type="component" value="Unassembled WGS sequence"/>
</dbReference>
<evidence type="ECO:0000313" key="1">
    <source>
        <dbReference type="EMBL" id="GAA3023081.1"/>
    </source>
</evidence>
<dbReference type="EMBL" id="BAAAVS010000001">
    <property type="protein sequence ID" value="GAA3023081.1"/>
    <property type="molecule type" value="Genomic_DNA"/>
</dbReference>
<gene>
    <name evidence="1" type="ORF">GCM10010528_01420</name>
</gene>
<name>A0ABN3Y910_9ACTN</name>
<reference evidence="1 2" key="1">
    <citation type="journal article" date="2019" name="Int. J. Syst. Evol. Microbiol.">
        <title>The Global Catalogue of Microorganisms (GCM) 10K type strain sequencing project: providing services to taxonomists for standard genome sequencing and annotation.</title>
        <authorList>
            <consortium name="The Broad Institute Genomics Platform"/>
            <consortium name="The Broad Institute Genome Sequencing Center for Infectious Disease"/>
            <person name="Wu L."/>
            <person name="Ma J."/>
        </authorList>
    </citation>
    <scope>NUCLEOTIDE SEQUENCE [LARGE SCALE GENOMIC DNA]</scope>
    <source>
        <strain evidence="1 2">JCM 14234</strain>
    </source>
</reference>
<keyword evidence="2" id="KW-1185">Reference proteome</keyword>
<dbReference type="SUPFAM" id="SSF159245">
    <property type="entry name" value="AttH-like"/>
    <property type="match status" value="1"/>
</dbReference>
<accession>A0ABN3Y910</accession>
<dbReference type="RefSeq" id="WP_290703532.1">
    <property type="nucleotide sequence ID" value="NZ_BAAAVS010000001.1"/>
</dbReference>
<protein>
    <submittedName>
        <fullName evidence="1">Uncharacterized protein</fullName>
    </submittedName>
</protein>
<comment type="caution">
    <text evidence="1">The sequence shown here is derived from an EMBL/GenBank/DDBJ whole genome shotgun (WGS) entry which is preliminary data.</text>
</comment>